<dbReference type="EMBL" id="JH598294">
    <property type="status" value="NOT_ANNOTATED_CDS"/>
    <property type="molecule type" value="Genomic_DNA"/>
</dbReference>
<name>M4BII8_HYAAE</name>
<dbReference type="Gene3D" id="1.10.239.10">
    <property type="entry name" value="Elicitin domain"/>
    <property type="match status" value="1"/>
</dbReference>
<evidence type="ECO:0000256" key="1">
    <source>
        <dbReference type="SAM" id="Phobius"/>
    </source>
</evidence>
<accession>M4BII8</accession>
<evidence type="ECO:0000313" key="4">
    <source>
        <dbReference type="Proteomes" id="UP000011713"/>
    </source>
</evidence>
<evidence type="ECO:0000256" key="2">
    <source>
        <dbReference type="SAM" id="SignalP"/>
    </source>
</evidence>
<organism evidence="3 4">
    <name type="scientific">Hyaloperonospora arabidopsidis (strain Emoy2)</name>
    <name type="common">Downy mildew agent</name>
    <name type="synonym">Peronospora arabidopsidis</name>
    <dbReference type="NCBI Taxonomy" id="559515"/>
    <lineage>
        <taxon>Eukaryota</taxon>
        <taxon>Sar</taxon>
        <taxon>Stramenopiles</taxon>
        <taxon>Oomycota</taxon>
        <taxon>Peronosporomycetes</taxon>
        <taxon>Peronosporales</taxon>
        <taxon>Peronosporaceae</taxon>
        <taxon>Hyaloperonospora</taxon>
    </lineage>
</organism>
<dbReference type="GO" id="GO:0005576">
    <property type="term" value="C:extracellular region"/>
    <property type="evidence" value="ECO:0007669"/>
    <property type="project" value="InterPro"/>
</dbReference>
<proteinExistence type="predicted"/>
<keyword evidence="1" id="KW-0472">Membrane</keyword>
<dbReference type="Proteomes" id="UP000011713">
    <property type="component" value="Unassembled WGS sequence"/>
</dbReference>
<keyword evidence="4" id="KW-1185">Reference proteome</keyword>
<keyword evidence="1" id="KW-1133">Transmembrane helix</keyword>
<dbReference type="OMA" id="VNANACM"/>
<sequence length="309" mass="33946">MPFRAFLPVLWGLVHTSGLLVTPKVSGISPVYPSARVTRSLAELTTFPKAERGSKTFALIDSYDCDNDMVTTVRHFFKANAVTFDTCVSESGYHIYPYTGVVPDAEIVANLVNANACMGIVTAVVLLNMPPCMLDNLPMRAACETLLYYSEELREEEDQDKRVKAPSAEEFSAMMTWRRDVDLARAAREPFDGNSEAYAVFTNTVRRALASSKVQVLKNYTVVLDTDEAGPIELDDDGKYPSFVPTNSSMDFFVGRVVAADDETDNADALVVMHSKSMTAIQSSDAVPLAVMYSTMVLVLVLAVTLLIY</sequence>
<dbReference type="SUPFAM" id="SSF48647">
    <property type="entry name" value="Fungal elicitin"/>
    <property type="match status" value="1"/>
</dbReference>
<reference evidence="3" key="2">
    <citation type="submission" date="2015-06" db="UniProtKB">
        <authorList>
            <consortium name="EnsemblProtists"/>
        </authorList>
    </citation>
    <scope>IDENTIFICATION</scope>
    <source>
        <strain evidence="3">Emoy2</strain>
    </source>
</reference>
<feature type="chain" id="PRO_5004048719" description="Elicitin" evidence="2">
    <location>
        <begin position="28"/>
        <end position="309"/>
    </location>
</feature>
<dbReference type="InParanoid" id="M4BII8"/>
<protein>
    <recommendedName>
        <fullName evidence="5">Elicitin</fullName>
    </recommendedName>
</protein>
<keyword evidence="2" id="KW-0732">Signal</keyword>
<keyword evidence="1" id="KW-0812">Transmembrane</keyword>
<dbReference type="eggNOG" id="ENOG502SI0N">
    <property type="taxonomic scope" value="Eukaryota"/>
</dbReference>
<evidence type="ECO:0000313" key="3">
    <source>
        <dbReference type="EnsemblProtists" id="HpaP806214"/>
    </source>
</evidence>
<dbReference type="InterPro" id="IPR036470">
    <property type="entry name" value="Elicitin_sf"/>
</dbReference>
<reference evidence="4" key="1">
    <citation type="journal article" date="2010" name="Science">
        <title>Signatures of adaptation to obligate biotrophy in the Hyaloperonospora arabidopsidis genome.</title>
        <authorList>
            <person name="Baxter L."/>
            <person name="Tripathy S."/>
            <person name="Ishaque N."/>
            <person name="Boot N."/>
            <person name="Cabral A."/>
            <person name="Kemen E."/>
            <person name="Thines M."/>
            <person name="Ah-Fong A."/>
            <person name="Anderson R."/>
            <person name="Badejoko W."/>
            <person name="Bittner-Eddy P."/>
            <person name="Boore J.L."/>
            <person name="Chibucos M.C."/>
            <person name="Coates M."/>
            <person name="Dehal P."/>
            <person name="Delehaunty K."/>
            <person name="Dong S."/>
            <person name="Downton P."/>
            <person name="Dumas B."/>
            <person name="Fabro G."/>
            <person name="Fronick C."/>
            <person name="Fuerstenberg S.I."/>
            <person name="Fulton L."/>
            <person name="Gaulin E."/>
            <person name="Govers F."/>
            <person name="Hughes L."/>
            <person name="Humphray S."/>
            <person name="Jiang R.H."/>
            <person name="Judelson H."/>
            <person name="Kamoun S."/>
            <person name="Kyung K."/>
            <person name="Meijer H."/>
            <person name="Minx P."/>
            <person name="Morris P."/>
            <person name="Nelson J."/>
            <person name="Phuntumart V."/>
            <person name="Qutob D."/>
            <person name="Rehmany A."/>
            <person name="Rougon-Cardoso A."/>
            <person name="Ryden P."/>
            <person name="Torto-Alalibo T."/>
            <person name="Studholme D."/>
            <person name="Wang Y."/>
            <person name="Win J."/>
            <person name="Wood J."/>
            <person name="Clifton S.W."/>
            <person name="Rogers J."/>
            <person name="Van den Ackerveken G."/>
            <person name="Jones J.D."/>
            <person name="McDowell J.M."/>
            <person name="Beynon J."/>
            <person name="Tyler B.M."/>
        </authorList>
    </citation>
    <scope>NUCLEOTIDE SEQUENCE [LARGE SCALE GENOMIC DNA]</scope>
    <source>
        <strain evidence="4">Emoy2</strain>
    </source>
</reference>
<dbReference type="VEuPathDB" id="FungiDB:HpaG806214"/>
<evidence type="ECO:0008006" key="5">
    <source>
        <dbReference type="Google" id="ProtNLM"/>
    </source>
</evidence>
<dbReference type="HOGENOM" id="CLU_046946_2_0_1"/>
<dbReference type="AlphaFoldDB" id="M4BII8"/>
<feature type="signal peptide" evidence="2">
    <location>
        <begin position="1"/>
        <end position="27"/>
    </location>
</feature>
<feature type="transmembrane region" description="Helical" evidence="1">
    <location>
        <begin position="286"/>
        <end position="308"/>
    </location>
</feature>
<dbReference type="EnsemblProtists" id="HpaT806214">
    <property type="protein sequence ID" value="HpaP806214"/>
    <property type="gene ID" value="HpaG806214"/>
</dbReference>